<protein>
    <submittedName>
        <fullName evidence="1">Fibronectin-binding A-like protein</fullName>
    </submittedName>
</protein>
<dbReference type="EMBL" id="AUZX01010033">
    <property type="protein sequence ID" value="EQD49400.1"/>
    <property type="molecule type" value="Genomic_DNA"/>
</dbReference>
<reference evidence="1" key="2">
    <citation type="journal article" date="2014" name="ISME J.">
        <title>Microbial stratification in low pH oxic and suboxic macroscopic growths along an acid mine drainage.</title>
        <authorList>
            <person name="Mendez-Garcia C."/>
            <person name="Mesa V."/>
            <person name="Sprenger R.R."/>
            <person name="Richter M."/>
            <person name="Diez M.S."/>
            <person name="Solano J."/>
            <person name="Bargiela R."/>
            <person name="Golyshina O.V."/>
            <person name="Manteca A."/>
            <person name="Ramos J.L."/>
            <person name="Gallego J.R."/>
            <person name="Llorente I."/>
            <person name="Martins Dos Santos V.A."/>
            <person name="Jensen O.N."/>
            <person name="Pelaez A.I."/>
            <person name="Sanchez J."/>
            <person name="Ferrer M."/>
        </authorList>
    </citation>
    <scope>NUCLEOTIDE SEQUENCE</scope>
</reference>
<reference evidence="1" key="1">
    <citation type="submission" date="2013-08" db="EMBL/GenBank/DDBJ databases">
        <authorList>
            <person name="Mendez C."/>
            <person name="Richter M."/>
            <person name="Ferrer M."/>
            <person name="Sanchez J."/>
        </authorList>
    </citation>
    <scope>NUCLEOTIDE SEQUENCE</scope>
</reference>
<proteinExistence type="predicted"/>
<evidence type="ECO:0000313" key="1">
    <source>
        <dbReference type="EMBL" id="EQD49400.1"/>
    </source>
</evidence>
<accession>T1B550</accession>
<organism evidence="1">
    <name type="scientific">mine drainage metagenome</name>
    <dbReference type="NCBI Taxonomy" id="410659"/>
    <lineage>
        <taxon>unclassified sequences</taxon>
        <taxon>metagenomes</taxon>
        <taxon>ecological metagenomes</taxon>
    </lineage>
</organism>
<gene>
    <name evidence="1" type="ORF">B1A_13692</name>
</gene>
<name>T1B550_9ZZZZ</name>
<feature type="non-terminal residue" evidence="1">
    <location>
        <position position="1"/>
    </location>
</feature>
<sequence>ALIAAFYSKGRQGSHVPVDYTFIRHLRKARGMGPGHFLYDHHETLFVTPDTASIDRIRNRRGSSRS</sequence>
<comment type="caution">
    <text evidence="1">The sequence shown here is derived from an EMBL/GenBank/DDBJ whole genome shotgun (WGS) entry which is preliminary data.</text>
</comment>
<dbReference type="AlphaFoldDB" id="T1B550"/>